<name>A0A0H4WZL8_9BACT</name>
<dbReference type="AlphaFoldDB" id="A0A0H4WZL8"/>
<dbReference type="EMBL" id="CP012109">
    <property type="protein sequence ID" value="AKQ66815.1"/>
    <property type="molecule type" value="Genomic_DNA"/>
</dbReference>
<organism evidence="1 2">
    <name type="scientific">Pseudomyxococcus hansupus</name>
    <dbReference type="NCBI Taxonomy" id="1297742"/>
    <lineage>
        <taxon>Bacteria</taxon>
        <taxon>Pseudomonadati</taxon>
        <taxon>Myxococcota</taxon>
        <taxon>Myxococcia</taxon>
        <taxon>Myxococcales</taxon>
        <taxon>Cystobacterineae</taxon>
        <taxon>Myxococcaceae</taxon>
        <taxon>Pseudomyxococcus</taxon>
    </lineage>
</organism>
<accession>A0A0H4WZL8</accession>
<dbReference type="Proteomes" id="UP000009026">
    <property type="component" value="Chromosome"/>
</dbReference>
<dbReference type="PATRIC" id="fig|1297742.4.peg.3767"/>
<gene>
    <name evidence="1" type="ORF">A176_003727</name>
</gene>
<sequence length="58" mass="5935">MALTWVQGVVNSASTSLTFPMQYVTGTNLCPGCTGTPSTRHQLVGSLTINGTSGVPPP</sequence>
<keyword evidence="2" id="KW-1185">Reference proteome</keyword>
<proteinExistence type="predicted"/>
<evidence type="ECO:0000313" key="1">
    <source>
        <dbReference type="EMBL" id="AKQ66815.1"/>
    </source>
</evidence>
<reference evidence="1 2" key="1">
    <citation type="journal article" date="2016" name="PLoS ONE">
        <title>Complete Genome Sequence and Comparative Genomics of a Novel Myxobacterium Myxococcus hansupus.</title>
        <authorList>
            <person name="Sharma G."/>
            <person name="Narwani T."/>
            <person name="Subramanian S."/>
        </authorList>
    </citation>
    <scope>NUCLEOTIDE SEQUENCE [LARGE SCALE GENOMIC DNA]</scope>
    <source>
        <strain evidence="2">mixupus</strain>
    </source>
</reference>
<protein>
    <submittedName>
        <fullName evidence="1">Uncharacterized protein</fullName>
    </submittedName>
</protein>
<dbReference type="KEGG" id="mym:A176_003727"/>
<dbReference type="RefSeq" id="WP_002637456.1">
    <property type="nucleotide sequence ID" value="NZ_CP012109.1"/>
</dbReference>
<evidence type="ECO:0000313" key="2">
    <source>
        <dbReference type="Proteomes" id="UP000009026"/>
    </source>
</evidence>